<dbReference type="InParanoid" id="A0A0V1AJL3"/>
<comment type="caution">
    <text evidence="2">The sequence shown here is derived from an EMBL/GenBank/DDBJ whole genome shotgun (WGS) entry which is preliminary data.</text>
</comment>
<proteinExistence type="predicted"/>
<name>A0A0V1AJL3_TRISP</name>
<sequence>MPVVMLLGSSFQLAAFIWELITRLLTLLSAESHQLSAVNSAQNCGEGWVEFSIGKQGGTTKEEGRRENLQDGGGESCQN</sequence>
<accession>A0A0V1AJL3</accession>
<dbReference type="EMBL" id="JYDH01001224">
    <property type="protein sequence ID" value="KRY25042.1"/>
    <property type="molecule type" value="Genomic_DNA"/>
</dbReference>
<protein>
    <submittedName>
        <fullName evidence="2">Uncharacterized protein</fullName>
    </submittedName>
</protein>
<organism evidence="2 3">
    <name type="scientific">Trichinella spiralis</name>
    <name type="common">Trichina worm</name>
    <dbReference type="NCBI Taxonomy" id="6334"/>
    <lineage>
        <taxon>Eukaryota</taxon>
        <taxon>Metazoa</taxon>
        <taxon>Ecdysozoa</taxon>
        <taxon>Nematoda</taxon>
        <taxon>Enoplea</taxon>
        <taxon>Dorylaimia</taxon>
        <taxon>Trichinellida</taxon>
        <taxon>Trichinellidae</taxon>
        <taxon>Trichinella</taxon>
    </lineage>
</organism>
<gene>
    <name evidence="2" type="ORF">T01_14044</name>
</gene>
<feature type="compositionally biased region" description="Basic and acidic residues" evidence="1">
    <location>
        <begin position="60"/>
        <end position="69"/>
    </location>
</feature>
<dbReference type="Proteomes" id="UP000054776">
    <property type="component" value="Unassembled WGS sequence"/>
</dbReference>
<dbReference type="AlphaFoldDB" id="A0A0V1AJL3"/>
<keyword evidence="3" id="KW-1185">Reference proteome</keyword>
<feature type="non-terminal residue" evidence="2">
    <location>
        <position position="79"/>
    </location>
</feature>
<evidence type="ECO:0000313" key="3">
    <source>
        <dbReference type="Proteomes" id="UP000054776"/>
    </source>
</evidence>
<feature type="region of interest" description="Disordered" evidence="1">
    <location>
        <begin position="55"/>
        <end position="79"/>
    </location>
</feature>
<evidence type="ECO:0000256" key="1">
    <source>
        <dbReference type="SAM" id="MobiDB-lite"/>
    </source>
</evidence>
<reference evidence="2 3" key="1">
    <citation type="submission" date="2015-01" db="EMBL/GenBank/DDBJ databases">
        <title>Evolution of Trichinella species and genotypes.</title>
        <authorList>
            <person name="Korhonen P.K."/>
            <person name="Edoardo P."/>
            <person name="Giuseppe L.R."/>
            <person name="Gasser R.B."/>
        </authorList>
    </citation>
    <scope>NUCLEOTIDE SEQUENCE [LARGE SCALE GENOMIC DNA]</scope>
    <source>
        <strain evidence="2">ISS3</strain>
    </source>
</reference>
<evidence type="ECO:0000313" key="2">
    <source>
        <dbReference type="EMBL" id="KRY25042.1"/>
    </source>
</evidence>